<organism evidence="1 2">
    <name type="scientific">Punica granatum</name>
    <name type="common">Pomegranate</name>
    <dbReference type="NCBI Taxonomy" id="22663"/>
    <lineage>
        <taxon>Eukaryota</taxon>
        <taxon>Viridiplantae</taxon>
        <taxon>Streptophyta</taxon>
        <taxon>Embryophyta</taxon>
        <taxon>Tracheophyta</taxon>
        <taxon>Spermatophyta</taxon>
        <taxon>Magnoliopsida</taxon>
        <taxon>eudicotyledons</taxon>
        <taxon>Gunneridae</taxon>
        <taxon>Pentapetalae</taxon>
        <taxon>rosids</taxon>
        <taxon>malvids</taxon>
        <taxon>Myrtales</taxon>
        <taxon>Lythraceae</taxon>
        <taxon>Punica</taxon>
    </lineage>
</organism>
<sequence length="212" mass="24821">MAYDAMRQDYGHQTRVEDLNPNAMRFYNVLENYNQPIWHGSERHFTLSIAARYFSIKCDYNTPQAGVDDFLDILRHELAPRMDNVPKNYYKAKKLLSSLGLSLERIYCYLKGCILHYKNDSDLTTINSMVGRDMCNDAETWIVEVRFGGRIGDNIPFVIVPQARFQKLIPTHFHYQDNVKKQSHLRRILLEIRRPRHSGRVAVHHLDGSLCH</sequence>
<name>A0A2I0I412_PUNGR</name>
<reference evidence="1 2" key="1">
    <citation type="submission" date="2017-11" db="EMBL/GenBank/DDBJ databases">
        <title>De-novo sequencing of pomegranate (Punica granatum L.) genome.</title>
        <authorList>
            <person name="Akparov Z."/>
            <person name="Amiraslanov A."/>
            <person name="Hajiyeva S."/>
            <person name="Abbasov M."/>
            <person name="Kaur K."/>
            <person name="Hamwieh A."/>
            <person name="Solovyev V."/>
            <person name="Salamov A."/>
            <person name="Braich B."/>
            <person name="Kosarev P."/>
            <person name="Mahmoud A."/>
            <person name="Hajiyev E."/>
            <person name="Babayeva S."/>
            <person name="Izzatullayeva V."/>
            <person name="Mammadov A."/>
            <person name="Mammadov A."/>
            <person name="Sharifova S."/>
            <person name="Ojaghi J."/>
            <person name="Eynullazada K."/>
            <person name="Bayramov B."/>
            <person name="Abdulazimova A."/>
            <person name="Shahmuradov I."/>
        </authorList>
    </citation>
    <scope>NUCLEOTIDE SEQUENCE [LARGE SCALE GENOMIC DNA]</scope>
    <source>
        <strain evidence="2">cv. AG2017</strain>
        <tissue evidence="1">Leaf</tissue>
    </source>
</reference>
<proteinExistence type="predicted"/>
<dbReference type="EMBL" id="PGOL01004026">
    <property type="protein sequence ID" value="PKI38739.1"/>
    <property type="molecule type" value="Genomic_DNA"/>
</dbReference>
<dbReference type="STRING" id="22663.A0A2I0I412"/>
<accession>A0A2I0I412</accession>
<evidence type="ECO:0000313" key="1">
    <source>
        <dbReference type="EMBL" id="PKI38739.1"/>
    </source>
</evidence>
<gene>
    <name evidence="1" type="ORF">CRG98_040852</name>
</gene>
<protein>
    <submittedName>
        <fullName evidence="1">Uncharacterized protein</fullName>
    </submittedName>
</protein>
<dbReference type="Proteomes" id="UP000233551">
    <property type="component" value="Unassembled WGS sequence"/>
</dbReference>
<comment type="caution">
    <text evidence="1">The sequence shown here is derived from an EMBL/GenBank/DDBJ whole genome shotgun (WGS) entry which is preliminary data.</text>
</comment>
<keyword evidence="2" id="KW-1185">Reference proteome</keyword>
<evidence type="ECO:0000313" key="2">
    <source>
        <dbReference type="Proteomes" id="UP000233551"/>
    </source>
</evidence>
<dbReference type="AlphaFoldDB" id="A0A2I0I412"/>